<keyword evidence="3" id="KW-1185">Reference proteome</keyword>
<organism evidence="2 3">
    <name type="scientific">Thiomonas bhubaneswarensis</name>
    <dbReference type="NCBI Taxonomy" id="339866"/>
    <lineage>
        <taxon>Bacteria</taxon>
        <taxon>Pseudomonadati</taxon>
        <taxon>Pseudomonadota</taxon>
        <taxon>Betaproteobacteria</taxon>
        <taxon>Burkholderiales</taxon>
        <taxon>Thiomonas</taxon>
    </lineage>
</organism>
<dbReference type="OrthoDB" id="9799703at2"/>
<name>A0A0K6HY40_9BURK</name>
<dbReference type="STRING" id="339866.GCA_001418255_01205"/>
<feature type="domain" description="Putative restriction endonuclease" evidence="1">
    <location>
        <begin position="12"/>
        <end position="177"/>
    </location>
</feature>
<evidence type="ECO:0000313" key="3">
    <source>
        <dbReference type="Proteomes" id="UP000183649"/>
    </source>
</evidence>
<dbReference type="PANTHER" id="PTHR36558:SF1">
    <property type="entry name" value="RESTRICTION ENDONUCLEASE DOMAIN-CONTAINING PROTEIN-RELATED"/>
    <property type="match status" value="1"/>
</dbReference>
<dbReference type="InterPro" id="IPR012296">
    <property type="entry name" value="Nuclease_put_TT1808"/>
</dbReference>
<dbReference type="AlphaFoldDB" id="A0A0K6HY40"/>
<evidence type="ECO:0000259" key="1">
    <source>
        <dbReference type="Pfam" id="PF05685"/>
    </source>
</evidence>
<dbReference type="InterPro" id="IPR011335">
    <property type="entry name" value="Restrct_endonuc-II-like"/>
</dbReference>
<keyword evidence="2" id="KW-0540">Nuclease</keyword>
<dbReference type="Gene3D" id="3.90.1570.10">
    <property type="entry name" value="tt1808, chain A"/>
    <property type="match status" value="1"/>
</dbReference>
<dbReference type="CDD" id="cd06260">
    <property type="entry name" value="DUF820-like"/>
    <property type="match status" value="1"/>
</dbReference>
<dbReference type="GO" id="GO:0004519">
    <property type="term" value="F:endonuclease activity"/>
    <property type="evidence" value="ECO:0007669"/>
    <property type="project" value="UniProtKB-KW"/>
</dbReference>
<dbReference type="RefSeq" id="WP_055450102.1">
    <property type="nucleotide sequence ID" value="NZ_CYHF01000003.1"/>
</dbReference>
<dbReference type="PANTHER" id="PTHR36558">
    <property type="entry name" value="GLR1098 PROTEIN"/>
    <property type="match status" value="1"/>
</dbReference>
<accession>A0A0K6HY40</accession>
<sequence length="200" mass="21724">MSAPEKPVFSADDFLAWEMQQADKHEYLASEVFAMAGASDAHVTISLNLVAALHAHLRGGPCRAFIADMKLRIEAAQAFFYPDVFVTCSSADAQSPLFKRDALLVVEVLSPSTAAYDLGQKFAQYRQSSTLQEYVLIDSERVAVDVFRRNAEGRWVLYPYAEGDTVQFASVGLSLPVTAIYEDVAFGAEAQAAQAVAGMG</sequence>
<proteinExistence type="predicted"/>
<dbReference type="SUPFAM" id="SSF52980">
    <property type="entry name" value="Restriction endonuclease-like"/>
    <property type="match status" value="1"/>
</dbReference>
<reference evidence="3" key="1">
    <citation type="submission" date="2015-08" db="EMBL/GenBank/DDBJ databases">
        <authorList>
            <person name="Varghese N."/>
        </authorList>
    </citation>
    <scope>NUCLEOTIDE SEQUENCE [LARGE SCALE GENOMIC DNA]</scope>
    <source>
        <strain evidence="3">DSM 18181</strain>
    </source>
</reference>
<gene>
    <name evidence="2" type="ORF">Ga0061069_103326</name>
</gene>
<dbReference type="EMBL" id="CYHF01000003">
    <property type="protein sequence ID" value="CUA95952.1"/>
    <property type="molecule type" value="Genomic_DNA"/>
</dbReference>
<dbReference type="InterPro" id="IPR008538">
    <property type="entry name" value="Uma2"/>
</dbReference>
<evidence type="ECO:0000313" key="2">
    <source>
        <dbReference type="EMBL" id="CUA95952.1"/>
    </source>
</evidence>
<keyword evidence="2" id="KW-0255">Endonuclease</keyword>
<dbReference type="Proteomes" id="UP000183649">
    <property type="component" value="Unassembled WGS sequence"/>
</dbReference>
<dbReference type="Pfam" id="PF05685">
    <property type="entry name" value="Uma2"/>
    <property type="match status" value="1"/>
</dbReference>
<protein>
    <submittedName>
        <fullName evidence="2">Endonuclease, Uma2 family (Restriction endonuclease fold)</fullName>
    </submittedName>
</protein>
<keyword evidence="2" id="KW-0378">Hydrolase</keyword>